<dbReference type="Proteomes" id="UP000564836">
    <property type="component" value="Chromosome"/>
</dbReference>
<reference evidence="1" key="2">
    <citation type="submission" date="2020-06" db="EMBL/GenBank/DDBJ databases">
        <title>Whole Genome Sequence of Bradyrhizobium sp. Strain 323S2.</title>
        <authorList>
            <person name="Bromfield E.S.P."/>
        </authorList>
    </citation>
    <scope>NUCLEOTIDE SEQUENCE [LARGE SCALE GENOMIC DNA]</scope>
    <source>
        <strain evidence="1">323S2</strain>
    </source>
</reference>
<dbReference type="AlphaFoldDB" id="A0A7Z0QJJ2"/>
<reference evidence="2 3" key="1">
    <citation type="journal article" date="2017" name="Syst. Appl. Microbiol.">
        <title>Soybeans inoculated with root zone soils of Canadian native legumes harbour diverse and novel Bradyrhizobium spp. that possess agricultural potential.</title>
        <authorList>
            <person name="Bromfield E.S.P."/>
            <person name="Cloutier S."/>
            <person name="Tambong J.T."/>
            <person name="Tran Thi T.V."/>
        </authorList>
    </citation>
    <scope>NUCLEOTIDE SEQUENCE [LARGE SCALE GENOMIC DNA]</scope>
    <source>
        <strain evidence="2 3">323S2</strain>
    </source>
</reference>
<evidence type="ECO:0000313" key="1">
    <source>
        <dbReference type="EMBL" id="NYY94739.1"/>
    </source>
</evidence>
<organism evidence="1">
    <name type="scientific">Bradyrhizobium barranii subsp. barranii</name>
    <dbReference type="NCBI Taxonomy" id="2823807"/>
    <lineage>
        <taxon>Bacteria</taxon>
        <taxon>Pseudomonadati</taxon>
        <taxon>Pseudomonadota</taxon>
        <taxon>Alphaproteobacteria</taxon>
        <taxon>Hyphomicrobiales</taxon>
        <taxon>Nitrobacteraceae</taxon>
        <taxon>Bradyrhizobium</taxon>
        <taxon>Bradyrhizobium barranii</taxon>
    </lineage>
</organism>
<gene>
    <name evidence="2" type="ORF">G6321_00026250</name>
    <name evidence="1" type="ORF">G6321_41985</name>
</gene>
<dbReference type="EMBL" id="JACBFH010000001">
    <property type="protein sequence ID" value="NYY94739.1"/>
    <property type="molecule type" value="Genomic_DNA"/>
</dbReference>
<sequence>MTSPAPETIEREQGKLWVSDAEMVLRLGVPEKIARANLRMLDAKPGDFPRKQKLWGGRRYWPAVVGYFDYHYGFKK</sequence>
<accession>A0A7Z0QJJ2</accession>
<proteinExistence type="predicted"/>
<dbReference type="RefSeq" id="WP_180672134.1">
    <property type="nucleotide sequence ID" value="NZ_CP088280.1"/>
</dbReference>
<evidence type="ECO:0000313" key="2">
    <source>
        <dbReference type="EMBL" id="UGX98430.1"/>
    </source>
</evidence>
<reference evidence="2 3" key="3">
    <citation type="journal article" date="2022" name="Int. J. Syst. Evol. Microbiol.">
        <title>Strains of Bradyrhizobium barranii sp. nov. associated with legumes native to Canada are symbionts of soybeans and belong to different subspecies (subsp. barranii subsp. nov. and subsp. apii subsp. nov.) and symbiovars (sv. glycinearum and sv. septentrionale).</title>
        <authorList>
            <person name="Bromfield E.S.P."/>
            <person name="Cloutier S."/>
            <person name="Wasai-Hara S."/>
            <person name="Minamisawa K."/>
        </authorList>
    </citation>
    <scope>NUCLEOTIDE SEQUENCE [LARGE SCALE GENOMIC DNA]</scope>
    <source>
        <strain evidence="2 3">323S2</strain>
    </source>
</reference>
<dbReference type="EMBL" id="CP088280">
    <property type="protein sequence ID" value="UGX98430.1"/>
    <property type="molecule type" value="Genomic_DNA"/>
</dbReference>
<protein>
    <submittedName>
        <fullName evidence="1">Uncharacterized protein</fullName>
    </submittedName>
</protein>
<evidence type="ECO:0000313" key="3">
    <source>
        <dbReference type="Proteomes" id="UP000564836"/>
    </source>
</evidence>
<name>A0A7Z0QJJ2_9BRAD</name>